<evidence type="ECO:0000313" key="3">
    <source>
        <dbReference type="Proteomes" id="UP000179209"/>
    </source>
</evidence>
<evidence type="ECO:0000256" key="1">
    <source>
        <dbReference type="SAM" id="Phobius"/>
    </source>
</evidence>
<dbReference type="AlphaFoldDB" id="A0A1F6B1P0"/>
<proteinExistence type="predicted"/>
<comment type="caution">
    <text evidence="2">The sequence shown here is derived from an EMBL/GenBank/DDBJ whole genome shotgun (WGS) entry which is preliminary data.</text>
</comment>
<dbReference type="Proteomes" id="UP000179209">
    <property type="component" value="Unassembled WGS sequence"/>
</dbReference>
<keyword evidence="1" id="KW-0812">Transmembrane</keyword>
<evidence type="ECO:0000313" key="2">
    <source>
        <dbReference type="EMBL" id="OGG30839.1"/>
    </source>
</evidence>
<name>A0A1F6B1P0_9BACT</name>
<keyword evidence="1" id="KW-1133">Transmembrane helix</keyword>
<feature type="transmembrane region" description="Helical" evidence="1">
    <location>
        <begin position="6"/>
        <end position="26"/>
    </location>
</feature>
<protein>
    <submittedName>
        <fullName evidence="2">Uncharacterized protein</fullName>
    </submittedName>
</protein>
<organism evidence="2 3">
    <name type="scientific">Candidatus Gottesmanbacteria bacterium RIFCSPLOWO2_02_FULL_38_8</name>
    <dbReference type="NCBI Taxonomy" id="1798397"/>
    <lineage>
        <taxon>Bacteria</taxon>
        <taxon>Candidatus Gottesmaniibacteriota</taxon>
    </lineage>
</organism>
<dbReference type="EMBL" id="MFKA01000103">
    <property type="protein sequence ID" value="OGG30839.1"/>
    <property type="molecule type" value="Genomic_DNA"/>
</dbReference>
<sequence>MIKQKIFVPILIVIVVIILIVSYNILFKLEKKISNKAVENITTPMVTRVPVTPAIEADYDELMLEELNNAPKAEYKYTLSTGEEVTIKIPRGVDPPPQVVVERMYQRRR</sequence>
<gene>
    <name evidence="2" type="ORF">A3I51_03495</name>
</gene>
<keyword evidence="1" id="KW-0472">Membrane</keyword>
<reference evidence="2 3" key="1">
    <citation type="journal article" date="2016" name="Nat. Commun.">
        <title>Thousands of microbial genomes shed light on interconnected biogeochemical processes in an aquifer system.</title>
        <authorList>
            <person name="Anantharaman K."/>
            <person name="Brown C.T."/>
            <person name="Hug L.A."/>
            <person name="Sharon I."/>
            <person name="Castelle C.J."/>
            <person name="Probst A.J."/>
            <person name="Thomas B.C."/>
            <person name="Singh A."/>
            <person name="Wilkins M.J."/>
            <person name="Karaoz U."/>
            <person name="Brodie E.L."/>
            <person name="Williams K.H."/>
            <person name="Hubbard S.S."/>
            <person name="Banfield J.F."/>
        </authorList>
    </citation>
    <scope>NUCLEOTIDE SEQUENCE [LARGE SCALE GENOMIC DNA]</scope>
</reference>
<accession>A0A1F6B1P0</accession>